<keyword evidence="1" id="KW-0547">Nucleotide-binding</keyword>
<dbReference type="InterPro" id="IPR031852">
    <property type="entry name" value="Vik1/Cik1_MT-bd"/>
</dbReference>
<proteinExistence type="inferred from homology"/>
<dbReference type="PROSITE" id="PS50067">
    <property type="entry name" value="KINESIN_MOTOR_2"/>
    <property type="match status" value="1"/>
</dbReference>
<dbReference type="RefSeq" id="XP_012938358.1">
    <property type="nucleotide sequence ID" value="XM_013082904.2"/>
</dbReference>
<reference evidence="6" key="1">
    <citation type="submission" date="2025-08" db="UniProtKB">
        <authorList>
            <consortium name="RefSeq"/>
        </authorList>
    </citation>
    <scope>IDENTIFICATION</scope>
</reference>
<dbReference type="InterPro" id="IPR027417">
    <property type="entry name" value="P-loop_NTPase"/>
</dbReference>
<keyword evidence="5" id="KW-1185">Reference proteome</keyword>
<protein>
    <submittedName>
        <fullName evidence="6">Kinesin-like protein KIF6</fullName>
    </submittedName>
</protein>
<dbReference type="GeneID" id="106011846"/>
<evidence type="ECO:0000313" key="5">
    <source>
        <dbReference type="Proteomes" id="UP000694888"/>
    </source>
</evidence>
<dbReference type="Pfam" id="PF16796">
    <property type="entry name" value="Microtub_bd"/>
    <property type="match status" value="1"/>
</dbReference>
<evidence type="ECO:0000259" key="4">
    <source>
        <dbReference type="PROSITE" id="PS50067"/>
    </source>
</evidence>
<dbReference type="SUPFAM" id="SSF52540">
    <property type="entry name" value="P-loop containing nucleoside triphosphate hydrolases"/>
    <property type="match status" value="1"/>
</dbReference>
<dbReference type="Gene3D" id="3.40.850.10">
    <property type="entry name" value="Kinesin motor domain"/>
    <property type="match status" value="1"/>
</dbReference>
<gene>
    <name evidence="6" type="primary">LOC106011846</name>
</gene>
<feature type="domain" description="Kinesin motor" evidence="4">
    <location>
        <begin position="5"/>
        <end position="83"/>
    </location>
</feature>
<evidence type="ECO:0000256" key="1">
    <source>
        <dbReference type="ARBA" id="ARBA00022741"/>
    </source>
</evidence>
<sequence length="83" mass="9734">MVKQTIQIFARVKPTKPTKTGLYEIDEDEEGFPRLEVVVPRELASGFINNKKENYKFRFDKVFDQKTNQDEIFLNVAKPVIDK</sequence>
<name>A0ABM1A0J0_APLCA</name>
<organism evidence="5 6">
    <name type="scientific">Aplysia californica</name>
    <name type="common">California sea hare</name>
    <dbReference type="NCBI Taxonomy" id="6500"/>
    <lineage>
        <taxon>Eukaryota</taxon>
        <taxon>Metazoa</taxon>
        <taxon>Spiralia</taxon>
        <taxon>Lophotrochozoa</taxon>
        <taxon>Mollusca</taxon>
        <taxon>Gastropoda</taxon>
        <taxon>Heterobranchia</taxon>
        <taxon>Euthyneura</taxon>
        <taxon>Tectipleura</taxon>
        <taxon>Aplysiida</taxon>
        <taxon>Aplysioidea</taxon>
        <taxon>Aplysiidae</taxon>
        <taxon>Aplysia</taxon>
    </lineage>
</organism>
<dbReference type="InterPro" id="IPR036961">
    <property type="entry name" value="Kinesin_motor_dom_sf"/>
</dbReference>
<dbReference type="Proteomes" id="UP000694888">
    <property type="component" value="Unplaced"/>
</dbReference>
<evidence type="ECO:0000313" key="6">
    <source>
        <dbReference type="RefSeq" id="XP_012938358.1"/>
    </source>
</evidence>
<comment type="similarity">
    <text evidence="3">Belongs to the TRAFAC class myosin-kinesin ATPase superfamily. Kinesin family.</text>
</comment>
<accession>A0ABM1A0J0</accession>
<keyword evidence="2" id="KW-0067">ATP-binding</keyword>
<evidence type="ECO:0000256" key="2">
    <source>
        <dbReference type="ARBA" id="ARBA00022840"/>
    </source>
</evidence>
<dbReference type="InterPro" id="IPR001752">
    <property type="entry name" value="Kinesin_motor_dom"/>
</dbReference>
<comment type="caution">
    <text evidence="3">Lacks conserved residue(s) required for the propagation of feature annotation.</text>
</comment>
<evidence type="ECO:0000256" key="3">
    <source>
        <dbReference type="PROSITE-ProRule" id="PRU00283"/>
    </source>
</evidence>